<dbReference type="PIRSF" id="PIRSF001456">
    <property type="entry name" value="Chorismate_synth"/>
    <property type="match status" value="1"/>
</dbReference>
<name>A0A9D1V931_9FIRM</name>
<dbReference type="Proteomes" id="UP000824204">
    <property type="component" value="Unassembled WGS sequence"/>
</dbReference>
<accession>A0A9D1V931</accession>
<keyword evidence="8 11" id="KW-0521">NADP</keyword>
<evidence type="ECO:0000256" key="1">
    <source>
        <dbReference type="ARBA" id="ARBA00005044"/>
    </source>
</evidence>
<dbReference type="HAMAP" id="MF_00300">
    <property type="entry name" value="Chorismate_synth"/>
    <property type="match status" value="1"/>
</dbReference>
<keyword evidence="9 11" id="KW-0057">Aromatic amino acid biosynthesis</keyword>
<dbReference type="SUPFAM" id="SSF103263">
    <property type="entry name" value="Chorismate synthase, AroC"/>
    <property type="match status" value="1"/>
</dbReference>
<organism evidence="13 14">
    <name type="scientific">Candidatus Borkfalkia faecipullorum</name>
    <dbReference type="NCBI Taxonomy" id="2838510"/>
    <lineage>
        <taxon>Bacteria</taxon>
        <taxon>Bacillati</taxon>
        <taxon>Bacillota</taxon>
        <taxon>Clostridia</taxon>
        <taxon>Christensenellales</taxon>
        <taxon>Christensenellaceae</taxon>
        <taxon>Candidatus Borkfalkia</taxon>
    </lineage>
</organism>
<protein>
    <recommendedName>
        <fullName evidence="3 11">Chorismate synthase</fullName>
        <shortName evidence="11">CS</shortName>
        <ecNumber evidence="3 11">4.2.3.5</ecNumber>
    </recommendedName>
    <alternativeName>
        <fullName evidence="11">5-enolpyruvylshikimate-3-phosphate phospholyase</fullName>
    </alternativeName>
</protein>
<feature type="binding site" evidence="11">
    <location>
        <position position="330"/>
    </location>
    <ligand>
        <name>FMN</name>
        <dbReference type="ChEBI" id="CHEBI:58210"/>
    </ligand>
</feature>
<feature type="binding site" evidence="11">
    <location>
        <position position="39"/>
    </location>
    <ligand>
        <name>NADP(+)</name>
        <dbReference type="ChEBI" id="CHEBI:58349"/>
    </ligand>
</feature>
<comment type="cofactor">
    <cofactor evidence="11 12">
        <name>FMNH2</name>
        <dbReference type="ChEBI" id="CHEBI:57618"/>
    </cofactor>
    <text evidence="11 12">Reduced FMN (FMNH(2)).</text>
</comment>
<dbReference type="CDD" id="cd07304">
    <property type="entry name" value="Chorismate_synthase"/>
    <property type="match status" value="1"/>
</dbReference>
<evidence type="ECO:0000256" key="3">
    <source>
        <dbReference type="ARBA" id="ARBA00013036"/>
    </source>
</evidence>
<evidence type="ECO:0000256" key="8">
    <source>
        <dbReference type="ARBA" id="ARBA00022857"/>
    </source>
</evidence>
<sequence>MKWMTSGESHGQALTAIIEGLPSNLKIDVEEINKYLALRQSGYGRGARQKIETDKVQILSGVRDCLTLGSPVCLMVENKDYKNWEEYMSPYGADVTMRRLTRVRPGHADLSGVLKYDQTDARNILERASARETAVRVAAGTVARMFLRALGIEVCGYVRSVAGITDEREYTAAQLKDVKNSELFMPDPDLCEQAKKKIDEIKENKDTAGGIVEIRVNGLKSGFGSCMSYSEKLDGHLAGAVMGIQAIKGVEVGLGFEAARRLGSEVHDEIFFENGKFVRKTNRAGGIEGGISNGEEIVLRAAMKPIPTLMRGLNTVNFDTCEACRAATERSDVCAICACEIVVESTVCFALAQKVQERLGGDNMREIIERYQKL</sequence>
<gene>
    <name evidence="11 13" type="primary">aroC</name>
    <name evidence="13" type="ORF">H9741_08205</name>
</gene>
<dbReference type="Gene3D" id="3.60.150.10">
    <property type="entry name" value="Chorismate synthase AroC"/>
    <property type="match status" value="1"/>
</dbReference>
<evidence type="ECO:0000256" key="5">
    <source>
        <dbReference type="ARBA" id="ARBA00022630"/>
    </source>
</evidence>
<dbReference type="PANTHER" id="PTHR21085">
    <property type="entry name" value="CHORISMATE SYNTHASE"/>
    <property type="match status" value="1"/>
</dbReference>
<dbReference type="EMBL" id="DXFX01000104">
    <property type="protein sequence ID" value="HIX08437.1"/>
    <property type="molecule type" value="Genomic_DNA"/>
</dbReference>
<keyword evidence="6 11" id="KW-0288">FMN</keyword>
<evidence type="ECO:0000256" key="7">
    <source>
        <dbReference type="ARBA" id="ARBA00022827"/>
    </source>
</evidence>
<evidence type="ECO:0000313" key="13">
    <source>
        <dbReference type="EMBL" id="HIX08437.1"/>
    </source>
</evidence>
<evidence type="ECO:0000256" key="12">
    <source>
        <dbReference type="RuleBase" id="RU000605"/>
    </source>
</evidence>
<comment type="caution">
    <text evidence="13">The sequence shown here is derived from an EMBL/GenBank/DDBJ whole genome shotgun (WGS) entry which is preliminary data.</text>
</comment>
<dbReference type="InterPro" id="IPR035904">
    <property type="entry name" value="Chorismate_synth_AroC_sf"/>
</dbReference>
<dbReference type="PANTHER" id="PTHR21085:SF0">
    <property type="entry name" value="CHORISMATE SYNTHASE"/>
    <property type="match status" value="1"/>
</dbReference>
<dbReference type="GO" id="GO:0005829">
    <property type="term" value="C:cytosol"/>
    <property type="evidence" value="ECO:0007669"/>
    <property type="project" value="TreeGrafter"/>
</dbReference>
<dbReference type="EC" id="4.2.3.5" evidence="3 11"/>
<dbReference type="GO" id="GO:0004107">
    <property type="term" value="F:chorismate synthase activity"/>
    <property type="evidence" value="ECO:0007669"/>
    <property type="project" value="UniProtKB-UniRule"/>
</dbReference>
<dbReference type="GO" id="GO:0010181">
    <property type="term" value="F:FMN binding"/>
    <property type="evidence" value="ECO:0007669"/>
    <property type="project" value="TreeGrafter"/>
</dbReference>
<feature type="binding site" evidence="11">
    <location>
        <begin position="127"/>
        <end position="129"/>
    </location>
    <ligand>
        <name>FMN</name>
        <dbReference type="ChEBI" id="CHEBI:58210"/>
    </ligand>
</feature>
<dbReference type="GO" id="GO:0009073">
    <property type="term" value="P:aromatic amino acid family biosynthetic process"/>
    <property type="evidence" value="ECO:0007669"/>
    <property type="project" value="UniProtKB-KW"/>
</dbReference>
<reference evidence="13" key="2">
    <citation type="submission" date="2021-04" db="EMBL/GenBank/DDBJ databases">
        <authorList>
            <person name="Gilroy R."/>
        </authorList>
    </citation>
    <scope>NUCLEOTIDE SEQUENCE</scope>
    <source>
        <strain evidence="13">811</strain>
    </source>
</reference>
<dbReference type="PROSITE" id="PS00787">
    <property type="entry name" value="CHORISMATE_SYNTHASE_1"/>
    <property type="match status" value="1"/>
</dbReference>
<feature type="binding site" evidence="11">
    <location>
        <position position="45"/>
    </location>
    <ligand>
        <name>NADP(+)</name>
        <dbReference type="ChEBI" id="CHEBI:58349"/>
    </ligand>
</feature>
<evidence type="ECO:0000256" key="9">
    <source>
        <dbReference type="ARBA" id="ARBA00023141"/>
    </source>
</evidence>
<dbReference type="GO" id="GO:0008652">
    <property type="term" value="P:amino acid biosynthetic process"/>
    <property type="evidence" value="ECO:0007669"/>
    <property type="project" value="UniProtKB-KW"/>
</dbReference>
<comment type="catalytic activity">
    <reaction evidence="11 12">
        <text>5-O-(1-carboxyvinyl)-3-phosphoshikimate = chorismate + phosphate</text>
        <dbReference type="Rhea" id="RHEA:21020"/>
        <dbReference type="ChEBI" id="CHEBI:29748"/>
        <dbReference type="ChEBI" id="CHEBI:43474"/>
        <dbReference type="ChEBI" id="CHEBI:57701"/>
        <dbReference type="EC" id="4.2.3.5"/>
    </reaction>
</comment>
<evidence type="ECO:0000313" key="14">
    <source>
        <dbReference type="Proteomes" id="UP000824204"/>
    </source>
</evidence>
<dbReference type="AlphaFoldDB" id="A0A9D1V931"/>
<dbReference type="Pfam" id="PF01264">
    <property type="entry name" value="Chorismate_synt"/>
    <property type="match status" value="1"/>
</dbReference>
<reference evidence="13" key="1">
    <citation type="journal article" date="2021" name="PeerJ">
        <title>Extensive microbial diversity within the chicken gut microbiome revealed by metagenomics and culture.</title>
        <authorList>
            <person name="Gilroy R."/>
            <person name="Ravi A."/>
            <person name="Getino M."/>
            <person name="Pursley I."/>
            <person name="Horton D.L."/>
            <person name="Alikhan N.F."/>
            <person name="Baker D."/>
            <person name="Gharbi K."/>
            <person name="Hall N."/>
            <person name="Watson M."/>
            <person name="Adriaenssens E.M."/>
            <person name="Foster-Nyarko E."/>
            <person name="Jarju S."/>
            <person name="Secka A."/>
            <person name="Antonio M."/>
            <person name="Oren A."/>
            <person name="Chaudhuri R.R."/>
            <person name="La Ragione R."/>
            <person name="Hildebrand F."/>
            <person name="Pallen M.J."/>
        </authorList>
    </citation>
    <scope>NUCLEOTIDE SEQUENCE</scope>
    <source>
        <strain evidence="13">811</strain>
    </source>
</reference>
<keyword evidence="4 11" id="KW-0028">Amino-acid biosynthesis</keyword>
<dbReference type="GO" id="GO:0009423">
    <property type="term" value="P:chorismate biosynthetic process"/>
    <property type="evidence" value="ECO:0007669"/>
    <property type="project" value="UniProtKB-UniRule"/>
</dbReference>
<proteinExistence type="inferred from homology"/>
<dbReference type="NCBIfam" id="NF003793">
    <property type="entry name" value="PRK05382.1"/>
    <property type="match status" value="1"/>
</dbReference>
<keyword evidence="7 11" id="KW-0274">FAD</keyword>
<feature type="binding site" evidence="11">
    <location>
        <position position="289"/>
    </location>
    <ligand>
        <name>FMN</name>
        <dbReference type="ChEBI" id="CHEBI:58210"/>
    </ligand>
</feature>
<dbReference type="InterPro" id="IPR000453">
    <property type="entry name" value="Chorismate_synth"/>
</dbReference>
<comment type="pathway">
    <text evidence="1 11 12">Metabolic intermediate biosynthesis; chorismate biosynthesis; chorismate from D-erythrose 4-phosphate and phosphoenolpyruvate: step 7/7.</text>
</comment>
<dbReference type="FunFam" id="3.60.150.10:FF:000002">
    <property type="entry name" value="Chorismate synthase"/>
    <property type="match status" value="1"/>
</dbReference>
<feature type="binding site" evidence="11">
    <location>
        <begin position="304"/>
        <end position="308"/>
    </location>
    <ligand>
        <name>FMN</name>
        <dbReference type="ChEBI" id="CHEBI:58210"/>
    </ligand>
</feature>
<keyword evidence="5 11" id="KW-0285">Flavoprotein</keyword>
<evidence type="ECO:0000256" key="11">
    <source>
        <dbReference type="HAMAP-Rule" id="MF_00300"/>
    </source>
</evidence>
<evidence type="ECO:0000256" key="6">
    <source>
        <dbReference type="ARBA" id="ARBA00022643"/>
    </source>
</evidence>
<comment type="function">
    <text evidence="11">Catalyzes the anti-1,4-elimination of the C-3 phosphate and the C-6 proR hydrogen from 5-enolpyruvylshikimate-3-phosphate (EPSP) to yield chorismate, which is the branch point compound that serves as the starting substrate for the three terminal pathways of aromatic amino acid biosynthesis. This reaction introduces a second double bond into the aromatic ring system.</text>
</comment>
<dbReference type="InterPro" id="IPR020541">
    <property type="entry name" value="Chorismate_synthase_CS"/>
</dbReference>
<keyword evidence="10 11" id="KW-0456">Lyase</keyword>
<dbReference type="PROSITE" id="PS00788">
    <property type="entry name" value="CHORISMATE_SYNTHASE_2"/>
    <property type="match status" value="1"/>
</dbReference>
<dbReference type="NCBIfam" id="TIGR00033">
    <property type="entry name" value="aroC"/>
    <property type="match status" value="1"/>
</dbReference>
<comment type="subunit">
    <text evidence="11">Homotetramer.</text>
</comment>
<evidence type="ECO:0000256" key="4">
    <source>
        <dbReference type="ARBA" id="ARBA00022605"/>
    </source>
</evidence>
<evidence type="ECO:0000256" key="10">
    <source>
        <dbReference type="ARBA" id="ARBA00023239"/>
    </source>
</evidence>
<feature type="binding site" evidence="11">
    <location>
        <begin position="245"/>
        <end position="246"/>
    </location>
    <ligand>
        <name>FMN</name>
        <dbReference type="ChEBI" id="CHEBI:58210"/>
    </ligand>
</feature>
<comment type="similarity">
    <text evidence="2 11 12">Belongs to the chorismate synthase family.</text>
</comment>
<evidence type="ECO:0000256" key="2">
    <source>
        <dbReference type="ARBA" id="ARBA00008014"/>
    </source>
</evidence>